<accession>A0A0Q3PE07</accession>
<organism evidence="1 3">
    <name type="scientific">Bosea thiooxidans</name>
    <dbReference type="NCBI Taxonomy" id="53254"/>
    <lineage>
        <taxon>Bacteria</taxon>
        <taxon>Pseudomonadati</taxon>
        <taxon>Pseudomonadota</taxon>
        <taxon>Alphaproteobacteria</taxon>
        <taxon>Hyphomicrobiales</taxon>
        <taxon>Boseaceae</taxon>
        <taxon>Bosea</taxon>
    </lineage>
</organism>
<evidence type="ECO:0000313" key="3">
    <source>
        <dbReference type="Proteomes" id="UP000051562"/>
    </source>
</evidence>
<name>A0A0Q3PE07_9HYPH</name>
<dbReference type="Proteomes" id="UP000051562">
    <property type="component" value="Unassembled WGS sequence"/>
</dbReference>
<evidence type="ECO:0000313" key="2">
    <source>
        <dbReference type="EMBL" id="SKC17169.1"/>
    </source>
</evidence>
<dbReference type="RefSeq" id="WP_055730730.1">
    <property type="nucleotide sequence ID" value="NZ_FUYX01000025.1"/>
</dbReference>
<protein>
    <submittedName>
        <fullName evidence="1">Uncharacterized protein</fullName>
    </submittedName>
</protein>
<dbReference type="OrthoDB" id="8163060at2"/>
<dbReference type="EMBL" id="LMAR01000085">
    <property type="protein sequence ID" value="KQK27950.1"/>
    <property type="molecule type" value="Genomic_DNA"/>
</dbReference>
<gene>
    <name evidence="1" type="ORF">ARD30_24125</name>
    <name evidence="2" type="ORF">SAMN05660750_05033</name>
</gene>
<reference evidence="2 4" key="2">
    <citation type="submission" date="2017-02" db="EMBL/GenBank/DDBJ databases">
        <authorList>
            <person name="Peterson S.W."/>
        </authorList>
    </citation>
    <scope>NUCLEOTIDE SEQUENCE [LARGE SCALE GENOMIC DNA]</scope>
    <source>
        <strain evidence="2 4">DSM 9653</strain>
    </source>
</reference>
<keyword evidence="3" id="KW-1185">Reference proteome</keyword>
<sequence>MLNGTGSVTLRSGRRLHAKYQFGTHQEHHWVGYLICDTETADPSEFSYKILLQCEGGIAIELAVTNWTDRYMAVVGRPLPEFNQVA</sequence>
<dbReference type="Proteomes" id="UP000190130">
    <property type="component" value="Unassembled WGS sequence"/>
</dbReference>
<evidence type="ECO:0000313" key="4">
    <source>
        <dbReference type="Proteomes" id="UP000190130"/>
    </source>
</evidence>
<dbReference type="AlphaFoldDB" id="A0A0Q3PE07"/>
<dbReference type="EMBL" id="FUYX01000025">
    <property type="protein sequence ID" value="SKC17169.1"/>
    <property type="molecule type" value="Genomic_DNA"/>
</dbReference>
<reference evidence="1 3" key="1">
    <citation type="submission" date="2015-10" db="EMBL/GenBank/DDBJ databases">
        <title>Draft genome of Bosea thiooxidans.</title>
        <authorList>
            <person name="Wang X."/>
        </authorList>
    </citation>
    <scope>NUCLEOTIDE SEQUENCE [LARGE SCALE GENOMIC DNA]</scope>
    <source>
        <strain evidence="1 3">CGMCC 9174</strain>
    </source>
</reference>
<evidence type="ECO:0000313" key="1">
    <source>
        <dbReference type="EMBL" id="KQK27950.1"/>
    </source>
</evidence>
<proteinExistence type="predicted"/>